<dbReference type="RefSeq" id="WP_370441009.1">
    <property type="nucleotide sequence ID" value="NZ_JBGFTU010000008.1"/>
</dbReference>
<name>A0ABV4GZM6_9ACTN</name>
<evidence type="ECO:0000256" key="1">
    <source>
        <dbReference type="SAM" id="MobiDB-lite"/>
    </source>
</evidence>
<evidence type="ECO:0000256" key="2">
    <source>
        <dbReference type="SAM" id="Phobius"/>
    </source>
</evidence>
<feature type="compositionally biased region" description="Low complexity" evidence="1">
    <location>
        <begin position="106"/>
        <end position="124"/>
    </location>
</feature>
<proteinExistence type="predicted"/>
<keyword evidence="2" id="KW-1133">Transmembrane helix</keyword>
<dbReference type="EMBL" id="JBGFTU010000008">
    <property type="protein sequence ID" value="MEZ0164761.1"/>
    <property type="molecule type" value="Genomic_DNA"/>
</dbReference>
<accession>A0ABV4GZM6</accession>
<evidence type="ECO:0000313" key="3">
    <source>
        <dbReference type="EMBL" id="MEZ0164761.1"/>
    </source>
</evidence>
<keyword evidence="2" id="KW-0472">Membrane</keyword>
<feature type="region of interest" description="Disordered" evidence="1">
    <location>
        <begin position="77"/>
        <end position="124"/>
    </location>
</feature>
<gene>
    <name evidence="3" type="ORF">AB2L27_08285</name>
</gene>
<comment type="caution">
    <text evidence="3">The sequence shown here is derived from an EMBL/GenBank/DDBJ whole genome shotgun (WGS) entry which is preliminary data.</text>
</comment>
<evidence type="ECO:0000313" key="4">
    <source>
        <dbReference type="Proteomes" id="UP001565927"/>
    </source>
</evidence>
<sequence length="124" mass="12606">MPPTTAGPLPGDHQPLQTSQTAAGVTDPFPHPADLVSQHLLPGVGFLFAVYLTALLALVLLTAAVKVHLRTRPAVRPGAHAAGTGHGRLHRASRRGSVVLPPQEPTTPVTTPVTAPATATGGAS</sequence>
<protein>
    <submittedName>
        <fullName evidence="3">Uncharacterized protein</fullName>
    </submittedName>
</protein>
<organism evidence="3 4">
    <name type="scientific">Kineococcus halophytocola</name>
    <dbReference type="NCBI Taxonomy" id="3234027"/>
    <lineage>
        <taxon>Bacteria</taxon>
        <taxon>Bacillati</taxon>
        <taxon>Actinomycetota</taxon>
        <taxon>Actinomycetes</taxon>
        <taxon>Kineosporiales</taxon>
        <taxon>Kineosporiaceae</taxon>
        <taxon>Kineococcus</taxon>
    </lineage>
</organism>
<keyword evidence="4" id="KW-1185">Reference proteome</keyword>
<keyword evidence="2" id="KW-0812">Transmembrane</keyword>
<feature type="transmembrane region" description="Helical" evidence="2">
    <location>
        <begin position="44"/>
        <end position="65"/>
    </location>
</feature>
<feature type="region of interest" description="Disordered" evidence="1">
    <location>
        <begin position="1"/>
        <end position="31"/>
    </location>
</feature>
<reference evidence="3 4" key="1">
    <citation type="submission" date="2024-07" db="EMBL/GenBank/DDBJ databases">
        <authorList>
            <person name="Thanompreechachai J."/>
            <person name="Duangmal K."/>
        </authorList>
    </citation>
    <scope>NUCLEOTIDE SEQUENCE [LARGE SCALE GENOMIC DNA]</scope>
    <source>
        <strain evidence="3 4">LSe6-4</strain>
    </source>
</reference>
<dbReference type="Proteomes" id="UP001565927">
    <property type="component" value="Unassembled WGS sequence"/>
</dbReference>